<dbReference type="Proteomes" id="UP000266841">
    <property type="component" value="Unassembled WGS sequence"/>
</dbReference>
<organism evidence="2 3">
    <name type="scientific">Thalassiosira oceanica</name>
    <name type="common">Marine diatom</name>
    <dbReference type="NCBI Taxonomy" id="159749"/>
    <lineage>
        <taxon>Eukaryota</taxon>
        <taxon>Sar</taxon>
        <taxon>Stramenopiles</taxon>
        <taxon>Ochrophyta</taxon>
        <taxon>Bacillariophyta</taxon>
        <taxon>Coscinodiscophyceae</taxon>
        <taxon>Thalassiosirophycidae</taxon>
        <taxon>Thalassiosirales</taxon>
        <taxon>Thalassiosiraceae</taxon>
        <taxon>Thalassiosira</taxon>
    </lineage>
</organism>
<feature type="region of interest" description="Disordered" evidence="1">
    <location>
        <begin position="90"/>
        <end position="110"/>
    </location>
</feature>
<dbReference type="EMBL" id="AGNL01016985">
    <property type="protein sequence ID" value="EJK64686.1"/>
    <property type="molecule type" value="Genomic_DNA"/>
</dbReference>
<comment type="caution">
    <text evidence="2">The sequence shown here is derived from an EMBL/GenBank/DDBJ whole genome shotgun (WGS) entry which is preliminary data.</text>
</comment>
<evidence type="ECO:0000313" key="2">
    <source>
        <dbReference type="EMBL" id="EJK64686.1"/>
    </source>
</evidence>
<reference evidence="2 3" key="1">
    <citation type="journal article" date="2012" name="Genome Biol.">
        <title>Genome and low-iron response of an oceanic diatom adapted to chronic iron limitation.</title>
        <authorList>
            <person name="Lommer M."/>
            <person name="Specht M."/>
            <person name="Roy A.S."/>
            <person name="Kraemer L."/>
            <person name="Andreson R."/>
            <person name="Gutowska M.A."/>
            <person name="Wolf J."/>
            <person name="Bergner S.V."/>
            <person name="Schilhabel M.B."/>
            <person name="Klostermeier U.C."/>
            <person name="Beiko R.G."/>
            <person name="Rosenstiel P."/>
            <person name="Hippler M."/>
            <person name="Laroche J."/>
        </authorList>
    </citation>
    <scope>NUCLEOTIDE SEQUENCE [LARGE SCALE GENOMIC DNA]</scope>
    <source>
        <strain evidence="2 3">CCMP1005</strain>
    </source>
</reference>
<evidence type="ECO:0000313" key="3">
    <source>
        <dbReference type="Proteomes" id="UP000266841"/>
    </source>
</evidence>
<keyword evidence="3" id="KW-1185">Reference proteome</keyword>
<evidence type="ECO:0000256" key="1">
    <source>
        <dbReference type="SAM" id="MobiDB-lite"/>
    </source>
</evidence>
<sequence>MIPKRSRSSRAGSAVNLRGRSRLIPVTDRVKLGKYASQLGSSGQVEWGFSLKAYVLFARAGTLLRIGYECIATPKKVGTVSQKRAYLRTSLRDKRSASQHPRSTAKRGLTASHWRAEAPLAACRAAPPSSKSVATLLRIIAMSLDS</sequence>
<name>K0SUN7_THAOC</name>
<protein>
    <submittedName>
        <fullName evidence="2">Uncharacterized protein</fullName>
    </submittedName>
</protein>
<gene>
    <name evidence="2" type="ORF">THAOC_14556</name>
</gene>
<accession>K0SUN7</accession>
<proteinExistence type="predicted"/>
<dbReference type="AlphaFoldDB" id="K0SUN7"/>